<dbReference type="GO" id="GO:0007165">
    <property type="term" value="P:signal transduction"/>
    <property type="evidence" value="ECO:0007669"/>
    <property type="project" value="InterPro"/>
</dbReference>
<sequence>MDSGQSVVMQQVQQIQRRDQQYEQQHQSQQNGHQQDAARSTPSETSARSQSKPFPPTRSSTVGTVKELDRKHLKSNYDSHPHARSEDLNHSRPESTVLSTSPSGSPMPSFQTLSRPLTPNDSRSGASSSNHSESGSGYADDSTLKRLSMTSLSSAPSAAGSKAASSTSGVQPSGSTTCAACSLPLEGAFVRALGNVWHLPCFKCKDCDIVVASKFFPIEGSDGKQQPLCERDYFRRLNLICAKCGQALRGSYITACNKKYHVEHFTCSVCPTVFGPQDSYYEHESDVYCHFHYSTRFATKCAGCNSAILKQFVEINRNNRDECWHPECYMINKFWNVKISSRRPSSSITSTIDVSEPAWKEEEEKETAISLKTTQVRMEQQVYRIWTVLSAFEESSAACISDMLRQVSNGQYLEAIRMAEKFILHVEVLFATIDDLETCFARLNLKGMSHVREARLLCRKTVDLFTLLSRPQESQKRTGMTQELLALVTGLAHYLKILIRIALTGSLKLERDHSVRDTMSNFLDKLHLLAVEGGNPSARRVVKGGEKHTGDQGGAPGTQGVTYGFKSLAPELAGDSPFWDSVDTTTSLSERLSIKPPSDLCVKCETTVEEDCARLGTYQRWHSHCLLCSTCGKQSAPPIPKEITPKESGSDDKEPGPPKVSTVRRPPANVDFFVYETGTAKDTPYGPVPTVILCLDHEHPGCMGGFPGSVQTRARRGVLIPPALSTSTLRDGPEQHSYCDSSDIMRMKSVHLDRKVSATARLPKRSTIVESPSGKTAQPTSVANVTQRAVGPAAQPQAAMSSVVPARPPRPAQLLNLQAPPTSPPPTHQQSTWPRSAAPGTLSGGLFDDKGQLLRPGFARNNTGVMIVDDSAPNSPSGGNDESPLSAPDDGISLADIPQLIEAEEARKQHRALPSQSHIPLIAELTPLELMIVKHAALLSLSRSPLKNECELDDLLEFIEVKKGGFWNKLFKANKQPKKAGVFGVPLEILLEKEGADSMLGASRATLRVPSFIDDVISAMRQMDMSIEGIFRKNGNIRRLNELTEAIDRDPSSVDLTQDNPVQLAALLKKFLKSLPEPLMTYKLYRLFMAAENLTNEADRRRCLHLVTLLLPKGNRDTVEVLFTFLKWVASFSHVDVETGNKMDLHNLATVISPNIFRSSPSKGTDTVRVESLESIRVMDSLLEHQDEFYLVPEDFLLLLRDQEYFGSAMELPSKEFLKKCEAYHRVRANGRTPQGLSSPVQGTGSASNFGIPSSGNGGFASMGRDNNDPRITSQKSDPSMSRGRQPYDNPGTSGTTSRNGYFTQDRGQGQSSSPSEQPPPTLRSGYSSRQQSPQPQSRLQHQPFSHPSSGGSLPAPQSHGYNGQETEWMGQQPQGQQWMQSMSLPAPSPQMPQGQGPAFVSSTSPRSYTPRSSGEHTRGNFSQANGHAPP</sequence>
<dbReference type="SMART" id="SM00132">
    <property type="entry name" value="LIM"/>
    <property type="match status" value="3"/>
</dbReference>
<dbReference type="PANTHER" id="PTHR24215">
    <property type="entry name" value="RHO-GTPASE-ACTIVATING PROTEIN LRG1"/>
    <property type="match status" value="1"/>
</dbReference>
<dbReference type="Pfam" id="PF00620">
    <property type="entry name" value="RhoGAP"/>
    <property type="match status" value="1"/>
</dbReference>
<feature type="compositionally biased region" description="Low complexity" evidence="7">
    <location>
        <begin position="155"/>
        <end position="168"/>
    </location>
</feature>
<feature type="compositionally biased region" description="Low complexity" evidence="7">
    <location>
        <begin position="1402"/>
        <end position="1413"/>
    </location>
</feature>
<accession>A0A4V3XDI7</accession>
<feature type="compositionally biased region" description="Low complexity" evidence="7">
    <location>
        <begin position="1324"/>
        <end position="1344"/>
    </location>
</feature>
<dbReference type="InterPro" id="IPR000198">
    <property type="entry name" value="RhoGAP_dom"/>
</dbReference>
<evidence type="ECO:0008006" key="12">
    <source>
        <dbReference type="Google" id="ProtNLM"/>
    </source>
</evidence>
<dbReference type="CDD" id="cd09391">
    <property type="entry name" value="LIM1_Lrg1p_like"/>
    <property type="match status" value="1"/>
</dbReference>
<dbReference type="GO" id="GO:0046872">
    <property type="term" value="F:metal ion binding"/>
    <property type="evidence" value="ECO:0007669"/>
    <property type="project" value="UniProtKB-KW"/>
</dbReference>
<feature type="compositionally biased region" description="Basic and acidic residues" evidence="7">
    <location>
        <begin position="643"/>
        <end position="656"/>
    </location>
</feature>
<feature type="region of interest" description="Disordered" evidence="7">
    <location>
        <begin position="634"/>
        <end position="665"/>
    </location>
</feature>
<evidence type="ECO:0000259" key="9">
    <source>
        <dbReference type="PROSITE" id="PS50238"/>
    </source>
</evidence>
<feature type="region of interest" description="Disordered" evidence="7">
    <location>
        <begin position="1"/>
        <end position="141"/>
    </location>
</feature>
<dbReference type="GO" id="GO:0030695">
    <property type="term" value="F:GTPase regulator activity"/>
    <property type="evidence" value="ECO:0007669"/>
    <property type="project" value="UniProtKB-ARBA"/>
</dbReference>
<feature type="domain" description="Rho-GAP" evidence="9">
    <location>
        <begin position="985"/>
        <end position="1190"/>
    </location>
</feature>
<dbReference type="GO" id="GO:0005737">
    <property type="term" value="C:cytoplasm"/>
    <property type="evidence" value="ECO:0007669"/>
    <property type="project" value="TreeGrafter"/>
</dbReference>
<protein>
    <recommendedName>
        <fullName evidence="12">RhoGAP-domain-containing protein</fullName>
    </recommendedName>
</protein>
<keyword evidence="2 6" id="KW-0479">Metal-binding</keyword>
<feature type="region of interest" description="Disordered" evidence="7">
    <location>
        <begin position="155"/>
        <end position="174"/>
    </location>
</feature>
<dbReference type="FunFam" id="2.10.110.10:FF:000058">
    <property type="entry name" value="Rho GTPase activator Lrg11"/>
    <property type="match status" value="1"/>
</dbReference>
<feature type="compositionally biased region" description="Polar residues" evidence="7">
    <location>
        <begin position="1270"/>
        <end position="1280"/>
    </location>
</feature>
<dbReference type="CDD" id="cd09392">
    <property type="entry name" value="LIM2_Lrg1p_like"/>
    <property type="match status" value="1"/>
</dbReference>
<keyword evidence="4 6" id="KW-0862">Zinc</keyword>
<evidence type="ECO:0000259" key="8">
    <source>
        <dbReference type="PROSITE" id="PS50023"/>
    </source>
</evidence>
<keyword evidence="11" id="KW-1185">Reference proteome</keyword>
<evidence type="ECO:0000313" key="10">
    <source>
        <dbReference type="EMBL" id="THH09913.1"/>
    </source>
</evidence>
<comment type="subcellular location">
    <subcellularLocation>
        <location evidence="1">Nucleus</location>
    </subcellularLocation>
</comment>
<feature type="domain" description="LIM zinc-binding" evidence="8">
    <location>
        <begin position="176"/>
        <end position="238"/>
    </location>
</feature>
<proteinExistence type="predicted"/>
<dbReference type="PROSITE" id="PS00478">
    <property type="entry name" value="LIM_DOMAIN_1"/>
    <property type="match status" value="1"/>
</dbReference>
<dbReference type="InterPro" id="IPR001781">
    <property type="entry name" value="Znf_LIM"/>
</dbReference>
<gene>
    <name evidence="10" type="ORF">EW145_g1676</name>
</gene>
<feature type="compositionally biased region" description="Low complexity" evidence="7">
    <location>
        <begin position="1369"/>
        <end position="1381"/>
    </location>
</feature>
<feature type="compositionally biased region" description="Low complexity" evidence="7">
    <location>
        <begin position="22"/>
        <end position="35"/>
    </location>
</feature>
<dbReference type="GO" id="GO:0030036">
    <property type="term" value="P:actin cytoskeleton organization"/>
    <property type="evidence" value="ECO:0007669"/>
    <property type="project" value="TreeGrafter"/>
</dbReference>
<feature type="domain" description="LIM zinc-binding" evidence="8">
    <location>
        <begin position="239"/>
        <end position="299"/>
    </location>
</feature>
<feature type="compositionally biased region" description="Basic and acidic residues" evidence="7">
    <location>
        <begin position="66"/>
        <end position="93"/>
    </location>
</feature>
<feature type="compositionally biased region" description="Polar residues" evidence="7">
    <location>
        <begin position="37"/>
        <end position="63"/>
    </location>
</feature>
<dbReference type="PROSITE" id="PS50238">
    <property type="entry name" value="RHOGAP"/>
    <property type="match status" value="1"/>
</dbReference>
<feature type="compositionally biased region" description="Low complexity" evidence="7">
    <location>
        <begin position="1"/>
        <end position="15"/>
    </location>
</feature>
<feature type="compositionally biased region" description="Polar residues" evidence="7">
    <location>
        <begin position="1420"/>
        <end position="1431"/>
    </location>
</feature>
<dbReference type="Gene3D" id="1.10.555.10">
    <property type="entry name" value="Rho GTPase activation protein"/>
    <property type="match status" value="1"/>
</dbReference>
<evidence type="ECO:0000256" key="7">
    <source>
        <dbReference type="SAM" id="MobiDB-lite"/>
    </source>
</evidence>
<feature type="compositionally biased region" description="Low complexity" evidence="7">
    <location>
        <begin position="122"/>
        <end position="137"/>
    </location>
</feature>
<evidence type="ECO:0000256" key="5">
    <source>
        <dbReference type="ARBA" id="ARBA00023242"/>
    </source>
</evidence>
<keyword evidence="6" id="KW-0440">LIM domain</keyword>
<feature type="region of interest" description="Disordered" evidence="7">
    <location>
        <begin position="770"/>
        <end position="892"/>
    </location>
</feature>
<feature type="compositionally biased region" description="Polar residues" evidence="7">
    <location>
        <begin position="770"/>
        <end position="787"/>
    </location>
</feature>
<comment type="caution">
    <text evidence="10">The sequence shown here is derived from an EMBL/GenBank/DDBJ whole genome shotgun (WGS) entry which is preliminary data.</text>
</comment>
<dbReference type="InterPro" id="IPR008936">
    <property type="entry name" value="Rho_GTPase_activation_prot"/>
</dbReference>
<name>A0A4V3XDI7_9AGAM</name>
<organism evidence="10 11">
    <name type="scientific">Phellinidium pouzarii</name>
    <dbReference type="NCBI Taxonomy" id="167371"/>
    <lineage>
        <taxon>Eukaryota</taxon>
        <taxon>Fungi</taxon>
        <taxon>Dikarya</taxon>
        <taxon>Basidiomycota</taxon>
        <taxon>Agaricomycotina</taxon>
        <taxon>Agaricomycetes</taxon>
        <taxon>Hymenochaetales</taxon>
        <taxon>Hymenochaetaceae</taxon>
        <taxon>Phellinidium</taxon>
    </lineage>
</organism>
<evidence type="ECO:0000256" key="4">
    <source>
        <dbReference type="ARBA" id="ARBA00022833"/>
    </source>
</evidence>
<dbReference type="Gene3D" id="2.10.110.10">
    <property type="entry name" value="Cysteine Rich Protein"/>
    <property type="match status" value="4"/>
</dbReference>
<evidence type="ECO:0000313" key="11">
    <source>
        <dbReference type="Proteomes" id="UP000308199"/>
    </source>
</evidence>
<dbReference type="Proteomes" id="UP000308199">
    <property type="component" value="Unassembled WGS sequence"/>
</dbReference>
<feature type="compositionally biased region" description="Polar residues" evidence="7">
    <location>
        <begin position="94"/>
        <end position="121"/>
    </location>
</feature>
<dbReference type="SMART" id="SM00324">
    <property type="entry name" value="RhoGAP"/>
    <property type="match status" value="1"/>
</dbReference>
<evidence type="ECO:0000256" key="2">
    <source>
        <dbReference type="ARBA" id="ARBA00022723"/>
    </source>
</evidence>
<feature type="region of interest" description="Disordered" evidence="7">
    <location>
        <begin position="1231"/>
        <end position="1431"/>
    </location>
</feature>
<dbReference type="PANTHER" id="PTHR24215:SF10">
    <property type="entry name" value="RHO-GTPASE-ACTIVATING PROTEIN LRG1"/>
    <property type="match status" value="1"/>
</dbReference>
<evidence type="ECO:0000256" key="6">
    <source>
        <dbReference type="PROSITE-ProRule" id="PRU00125"/>
    </source>
</evidence>
<dbReference type="OrthoDB" id="20689at2759"/>
<dbReference type="GO" id="GO:0005634">
    <property type="term" value="C:nucleus"/>
    <property type="evidence" value="ECO:0007669"/>
    <property type="project" value="UniProtKB-SubCell"/>
</dbReference>
<dbReference type="SUPFAM" id="SSF57716">
    <property type="entry name" value="Glucocorticoid receptor-like (DNA-binding domain)"/>
    <property type="match status" value="2"/>
</dbReference>
<dbReference type="Pfam" id="PF00412">
    <property type="entry name" value="LIM"/>
    <property type="match status" value="2"/>
</dbReference>
<reference evidence="10 11" key="1">
    <citation type="submission" date="2019-02" db="EMBL/GenBank/DDBJ databases">
        <title>Genome sequencing of the rare red list fungi Phellinidium pouzarii.</title>
        <authorList>
            <person name="Buettner E."/>
            <person name="Kellner H."/>
        </authorList>
    </citation>
    <scope>NUCLEOTIDE SEQUENCE [LARGE SCALE GENOMIC DNA]</scope>
    <source>
        <strain evidence="10 11">DSM 108285</strain>
    </source>
</reference>
<dbReference type="PROSITE" id="PS50023">
    <property type="entry name" value="LIM_DOMAIN_2"/>
    <property type="match status" value="2"/>
</dbReference>
<keyword evidence="5" id="KW-0539">Nucleus</keyword>
<keyword evidence="3" id="KW-0677">Repeat</keyword>
<dbReference type="EMBL" id="SGPK01000049">
    <property type="protein sequence ID" value="THH09913.1"/>
    <property type="molecule type" value="Genomic_DNA"/>
</dbReference>
<feature type="compositionally biased region" description="Polar residues" evidence="7">
    <location>
        <begin position="1232"/>
        <end position="1255"/>
    </location>
</feature>
<feature type="compositionally biased region" description="Polar residues" evidence="7">
    <location>
        <begin position="1291"/>
        <end position="1307"/>
    </location>
</feature>
<dbReference type="SUPFAM" id="SSF48350">
    <property type="entry name" value="GTPase activation domain, GAP"/>
    <property type="match status" value="1"/>
</dbReference>
<evidence type="ECO:0000256" key="3">
    <source>
        <dbReference type="ARBA" id="ARBA00022737"/>
    </source>
</evidence>
<evidence type="ECO:0000256" key="1">
    <source>
        <dbReference type="ARBA" id="ARBA00004123"/>
    </source>
</evidence>